<dbReference type="EMBL" id="QFQS01000001">
    <property type="protein sequence ID" value="PZQ99151.1"/>
    <property type="molecule type" value="Genomic_DNA"/>
</dbReference>
<gene>
    <name evidence="1" type="ORF">DI533_00100</name>
</gene>
<comment type="caution">
    <text evidence="1">The sequence shown here is derived from an EMBL/GenBank/DDBJ whole genome shotgun (WGS) entry which is preliminary data.</text>
</comment>
<dbReference type="AlphaFoldDB" id="A0A2W5S7X5"/>
<evidence type="ECO:0000313" key="1">
    <source>
        <dbReference type="EMBL" id="PZQ99151.1"/>
    </source>
</evidence>
<protein>
    <submittedName>
        <fullName evidence="1">Sarcosine oxidase subunit delta</fullName>
    </submittedName>
</protein>
<dbReference type="GO" id="GO:0008115">
    <property type="term" value="F:sarcosine oxidase activity"/>
    <property type="evidence" value="ECO:0007669"/>
    <property type="project" value="InterPro"/>
</dbReference>
<dbReference type="Gene3D" id="3.30.2270.10">
    <property type="entry name" value="Folate-binding superfamily"/>
    <property type="match status" value="1"/>
</dbReference>
<proteinExistence type="predicted"/>
<reference evidence="1 2" key="1">
    <citation type="submission" date="2017-08" db="EMBL/GenBank/DDBJ databases">
        <title>Infants hospitalized years apart are colonized by the same room-sourced microbial strains.</title>
        <authorList>
            <person name="Brooks B."/>
            <person name="Olm M.R."/>
            <person name="Firek B.A."/>
            <person name="Baker R."/>
            <person name="Thomas B.C."/>
            <person name="Morowitz M.J."/>
            <person name="Banfield J.F."/>
        </authorList>
    </citation>
    <scope>NUCLEOTIDE SEQUENCE [LARGE SCALE GENOMIC DNA]</scope>
    <source>
        <strain evidence="1">S2_003_000_R2_11</strain>
    </source>
</reference>
<dbReference type="Proteomes" id="UP000248975">
    <property type="component" value="Unassembled WGS sequence"/>
</dbReference>
<evidence type="ECO:0000313" key="2">
    <source>
        <dbReference type="Proteomes" id="UP000248975"/>
    </source>
</evidence>
<dbReference type="InterPro" id="IPR038561">
    <property type="entry name" value="SoxD_sf"/>
</dbReference>
<name>A0A2W5S7X5_CERSP</name>
<dbReference type="InterPro" id="IPR006279">
    <property type="entry name" value="SoxD"/>
</dbReference>
<organism evidence="1 2">
    <name type="scientific">Cereibacter sphaeroides</name>
    <name type="common">Rhodobacter sphaeroides</name>
    <dbReference type="NCBI Taxonomy" id="1063"/>
    <lineage>
        <taxon>Bacteria</taxon>
        <taxon>Pseudomonadati</taxon>
        <taxon>Pseudomonadota</taxon>
        <taxon>Alphaproteobacteria</taxon>
        <taxon>Rhodobacterales</taxon>
        <taxon>Paracoccaceae</taxon>
        <taxon>Cereibacter</taxon>
    </lineage>
</organism>
<dbReference type="GO" id="GO:0046653">
    <property type="term" value="P:tetrahydrofolate metabolic process"/>
    <property type="evidence" value="ECO:0007669"/>
    <property type="project" value="InterPro"/>
</dbReference>
<accession>A0A2W5S7X5</accession>
<sequence length="97" mass="11088">MRINCPLCGPRDRREFYYYGAADYLNRPAQDAEPQAWDDYLHLRDNPAGVTRDLWYHESGCTSWLVITRNTVTHEIGEVALVAAAEPAKPAPRRTRA</sequence>
<dbReference type="Pfam" id="PF04267">
    <property type="entry name" value="SoxD"/>
    <property type="match status" value="1"/>
</dbReference>